<dbReference type="OrthoDB" id="5835829at2759"/>
<protein>
    <recommendedName>
        <fullName evidence="4">glucuronosyltransferase</fullName>
        <ecNumber evidence="4">2.4.1.17</ecNumber>
    </recommendedName>
</protein>
<evidence type="ECO:0000256" key="4">
    <source>
        <dbReference type="ARBA" id="ARBA00012544"/>
    </source>
</evidence>
<dbReference type="Proteomes" id="UP000218231">
    <property type="component" value="Unassembled WGS sequence"/>
</dbReference>
<dbReference type="STRING" id="2018661.A0A2A2KQ37"/>
<dbReference type="GO" id="GO:0016020">
    <property type="term" value="C:membrane"/>
    <property type="evidence" value="ECO:0007669"/>
    <property type="project" value="UniProtKB-SubCell"/>
</dbReference>
<dbReference type="GO" id="GO:0015020">
    <property type="term" value="F:glucuronosyltransferase activity"/>
    <property type="evidence" value="ECO:0007669"/>
    <property type="project" value="UniProtKB-EC"/>
</dbReference>
<keyword evidence="11" id="KW-1185">Reference proteome</keyword>
<dbReference type="InterPro" id="IPR007085">
    <property type="entry name" value="DNA/pantothenate-metab_flavo_C"/>
</dbReference>
<evidence type="ECO:0000256" key="2">
    <source>
        <dbReference type="ARBA" id="ARBA00005703"/>
    </source>
</evidence>
<comment type="similarity">
    <text evidence="3">Belongs to the UDP-glycosyltransferase family.</text>
</comment>
<comment type="catalytic activity">
    <reaction evidence="8">
        <text>glucuronate acceptor + UDP-alpha-D-glucuronate = acceptor beta-D-glucuronoside + UDP + H(+)</text>
        <dbReference type="Rhea" id="RHEA:21032"/>
        <dbReference type="ChEBI" id="CHEBI:15378"/>
        <dbReference type="ChEBI" id="CHEBI:58052"/>
        <dbReference type="ChEBI" id="CHEBI:58223"/>
        <dbReference type="ChEBI" id="CHEBI:132367"/>
        <dbReference type="ChEBI" id="CHEBI:132368"/>
        <dbReference type="EC" id="2.4.1.17"/>
    </reaction>
</comment>
<dbReference type="PANTHER" id="PTHR48043:SF154">
    <property type="entry name" value="GLUCURONOSYLTRANSFERASE"/>
    <property type="match status" value="1"/>
</dbReference>
<accession>A0A2A2KQ37</accession>
<sequence>MKYLQISHLLESRGTEAMLYLAAAVSDFYVQHEKMPTHKIQSNEGNLNLTLSIVPKKLDSIVNEICPKAFVVSFKLETDESILIDKARGALVKYGHQLVIANLLETRKAKVTLVERDSTELVQMSQDLIIGRINPLVTKNGTTKTRRVIEFFLPKTESWVKKSHLANPFSEDISILRNIPWRYSARHTFAVGAMALCEVGIKSGEPLKFLKEGGYDIGLTSDYDSCGAILMHQTSLARSYYGADFPEVDKIGANFDVAFVNTVDLLESTRVTTGKIKHIGGIAIKQPKKLDKIQTEQMPQKIRRAFAQAFASFPEYAFLWKYDAMPDDDVVFSGVSNAFRFKWLPQRDLLAHDRTVAFISHMGLNSYMEAAFSGVPILAVPIFTDQFHNTRTAVKRGVAFKVNKNNITFDSIKHGLEEILHNPKYRENSKRVKKMLNDRPENSKEIFVK</sequence>
<dbReference type="Pfam" id="PF04127">
    <property type="entry name" value="DFP"/>
    <property type="match status" value="1"/>
</dbReference>
<evidence type="ECO:0000256" key="8">
    <source>
        <dbReference type="ARBA" id="ARBA00047475"/>
    </source>
</evidence>
<evidence type="ECO:0000256" key="1">
    <source>
        <dbReference type="ARBA" id="ARBA00004167"/>
    </source>
</evidence>
<comment type="subcellular location">
    <subcellularLocation>
        <location evidence="1">Membrane</location>
        <topology evidence="1">Single-pass membrane protein</topology>
    </subcellularLocation>
</comment>
<keyword evidence="7" id="KW-0732">Signal</keyword>
<evidence type="ECO:0000256" key="7">
    <source>
        <dbReference type="ARBA" id="ARBA00022729"/>
    </source>
</evidence>
<dbReference type="Gene3D" id="3.40.50.10300">
    <property type="entry name" value="CoaB-like"/>
    <property type="match status" value="1"/>
</dbReference>
<comment type="similarity">
    <text evidence="2">Belongs to the PPC synthetase family.</text>
</comment>
<dbReference type="InterPro" id="IPR050271">
    <property type="entry name" value="UDP-glycosyltransferase"/>
</dbReference>
<dbReference type="EC" id="2.4.1.17" evidence="4"/>
<dbReference type="Pfam" id="PF00201">
    <property type="entry name" value="UDPGT"/>
    <property type="match status" value="1"/>
</dbReference>
<dbReference type="InterPro" id="IPR035929">
    <property type="entry name" value="CoaB-like_sf"/>
</dbReference>
<gene>
    <name evidence="10" type="ORF">WR25_14239</name>
</gene>
<dbReference type="CDD" id="cd03784">
    <property type="entry name" value="GT1_Gtf-like"/>
    <property type="match status" value="1"/>
</dbReference>
<dbReference type="GO" id="GO:0015937">
    <property type="term" value="P:coenzyme A biosynthetic process"/>
    <property type="evidence" value="ECO:0007669"/>
    <property type="project" value="UniProtKB-ARBA"/>
</dbReference>
<reference evidence="10 11" key="1">
    <citation type="journal article" date="2017" name="Curr. Biol.">
        <title>Genome architecture and evolution of a unichromosomal asexual nematode.</title>
        <authorList>
            <person name="Fradin H."/>
            <person name="Zegar C."/>
            <person name="Gutwein M."/>
            <person name="Lucas J."/>
            <person name="Kovtun M."/>
            <person name="Corcoran D."/>
            <person name="Baugh L.R."/>
            <person name="Kiontke K."/>
            <person name="Gunsalus K."/>
            <person name="Fitch D.H."/>
            <person name="Piano F."/>
        </authorList>
    </citation>
    <scope>NUCLEOTIDE SEQUENCE [LARGE SCALE GENOMIC DNA]</scope>
    <source>
        <strain evidence="10">PF1309</strain>
    </source>
</reference>
<evidence type="ECO:0000313" key="11">
    <source>
        <dbReference type="Proteomes" id="UP000218231"/>
    </source>
</evidence>
<dbReference type="InterPro" id="IPR002213">
    <property type="entry name" value="UDP_glucos_trans"/>
</dbReference>
<dbReference type="Gene3D" id="3.40.50.2000">
    <property type="entry name" value="Glycogen Phosphorylase B"/>
    <property type="match status" value="1"/>
</dbReference>
<keyword evidence="6" id="KW-0808">Transferase</keyword>
<feature type="domain" description="DNA/pantothenate metabolism flavoprotein C-terminal" evidence="9">
    <location>
        <begin position="17"/>
        <end position="118"/>
    </location>
</feature>
<dbReference type="SUPFAM" id="SSF102645">
    <property type="entry name" value="CoaB-like"/>
    <property type="match status" value="1"/>
</dbReference>
<dbReference type="EMBL" id="LIAE01007959">
    <property type="protein sequence ID" value="PAV76116.1"/>
    <property type="molecule type" value="Genomic_DNA"/>
</dbReference>
<organism evidence="10 11">
    <name type="scientific">Diploscapter pachys</name>
    <dbReference type="NCBI Taxonomy" id="2018661"/>
    <lineage>
        <taxon>Eukaryota</taxon>
        <taxon>Metazoa</taxon>
        <taxon>Ecdysozoa</taxon>
        <taxon>Nematoda</taxon>
        <taxon>Chromadorea</taxon>
        <taxon>Rhabditida</taxon>
        <taxon>Rhabditina</taxon>
        <taxon>Rhabditomorpha</taxon>
        <taxon>Rhabditoidea</taxon>
        <taxon>Rhabditidae</taxon>
        <taxon>Diploscapter</taxon>
    </lineage>
</organism>
<evidence type="ECO:0000256" key="6">
    <source>
        <dbReference type="ARBA" id="ARBA00022679"/>
    </source>
</evidence>
<dbReference type="PANTHER" id="PTHR48043">
    <property type="entry name" value="EG:EG0003.4 PROTEIN-RELATED"/>
    <property type="match status" value="1"/>
</dbReference>
<dbReference type="FunFam" id="3.40.50.2000:FF:000021">
    <property type="entry name" value="UDP-glucuronosyltransferase"/>
    <property type="match status" value="1"/>
</dbReference>
<name>A0A2A2KQ37_9BILA</name>
<evidence type="ECO:0000256" key="5">
    <source>
        <dbReference type="ARBA" id="ARBA00022676"/>
    </source>
</evidence>
<evidence type="ECO:0000259" key="9">
    <source>
        <dbReference type="Pfam" id="PF04127"/>
    </source>
</evidence>
<dbReference type="AlphaFoldDB" id="A0A2A2KQ37"/>
<dbReference type="SUPFAM" id="SSF53756">
    <property type="entry name" value="UDP-Glycosyltransferase/glycogen phosphorylase"/>
    <property type="match status" value="1"/>
</dbReference>
<proteinExistence type="inferred from homology"/>
<evidence type="ECO:0000313" key="10">
    <source>
        <dbReference type="EMBL" id="PAV76116.1"/>
    </source>
</evidence>
<evidence type="ECO:0000256" key="3">
    <source>
        <dbReference type="ARBA" id="ARBA00009995"/>
    </source>
</evidence>
<keyword evidence="5" id="KW-0328">Glycosyltransferase</keyword>
<comment type="caution">
    <text evidence="10">The sequence shown here is derived from an EMBL/GenBank/DDBJ whole genome shotgun (WGS) entry which is preliminary data.</text>
</comment>